<dbReference type="PANTHER" id="PTHR43222:SF2">
    <property type="entry name" value="NUDIX HYDROLASE 23, CHLOROPLASTIC"/>
    <property type="match status" value="1"/>
</dbReference>
<dbReference type="Gene3D" id="3.90.79.10">
    <property type="entry name" value="Nucleoside Triphosphate Pyrophosphohydrolase"/>
    <property type="match status" value="1"/>
</dbReference>
<evidence type="ECO:0000259" key="2">
    <source>
        <dbReference type="PROSITE" id="PS51462"/>
    </source>
</evidence>
<dbReference type="InterPro" id="IPR000086">
    <property type="entry name" value="NUDIX_hydrolase_dom"/>
</dbReference>
<organism evidence="3 4">
    <name type="scientific">Acetonema longum DSM 6540</name>
    <dbReference type="NCBI Taxonomy" id="1009370"/>
    <lineage>
        <taxon>Bacteria</taxon>
        <taxon>Bacillati</taxon>
        <taxon>Bacillota</taxon>
        <taxon>Negativicutes</taxon>
        <taxon>Acetonemataceae</taxon>
        <taxon>Acetonema</taxon>
    </lineage>
</organism>
<evidence type="ECO:0000313" key="4">
    <source>
        <dbReference type="Proteomes" id="UP000003240"/>
    </source>
</evidence>
<dbReference type="PROSITE" id="PS00893">
    <property type="entry name" value="NUDIX_BOX"/>
    <property type="match status" value="1"/>
</dbReference>
<dbReference type="Pfam" id="PF00293">
    <property type="entry name" value="NUDIX"/>
    <property type="match status" value="1"/>
</dbReference>
<dbReference type="EMBL" id="AFGF01000053">
    <property type="protein sequence ID" value="EGO64595.1"/>
    <property type="molecule type" value="Genomic_DNA"/>
</dbReference>
<evidence type="ECO:0000313" key="3">
    <source>
        <dbReference type="EMBL" id="EGO64595.1"/>
    </source>
</evidence>
<evidence type="ECO:0000256" key="1">
    <source>
        <dbReference type="ARBA" id="ARBA00022801"/>
    </source>
</evidence>
<dbReference type="SUPFAM" id="SSF55811">
    <property type="entry name" value="Nudix"/>
    <property type="match status" value="1"/>
</dbReference>
<dbReference type="GO" id="GO:0016787">
    <property type="term" value="F:hydrolase activity"/>
    <property type="evidence" value="ECO:0007669"/>
    <property type="project" value="UniProtKB-KW"/>
</dbReference>
<dbReference type="STRING" id="1009370.ALO_07288"/>
<dbReference type="Proteomes" id="UP000003240">
    <property type="component" value="Unassembled WGS sequence"/>
</dbReference>
<keyword evidence="4" id="KW-1185">Reference proteome</keyword>
<dbReference type="InterPro" id="IPR015797">
    <property type="entry name" value="NUDIX_hydrolase-like_dom_sf"/>
</dbReference>
<dbReference type="RefSeq" id="WP_004094165.1">
    <property type="nucleotide sequence ID" value="NZ_AFGF01000053.1"/>
</dbReference>
<gene>
    <name evidence="3" type="ORF">ALO_07288</name>
</gene>
<dbReference type="InterPro" id="IPR020084">
    <property type="entry name" value="NUDIX_hydrolase_CS"/>
</dbReference>
<dbReference type="PROSITE" id="PS51462">
    <property type="entry name" value="NUDIX"/>
    <property type="match status" value="1"/>
</dbReference>
<sequence length="176" mass="19636">MQQRFYFCPKCGGKLSCLPYDQRERLTCESCHFIMYENPIVGVAGILIQEDRILLGRRSQSSTYPGLWCIPCGYVEYEEEVREALKREFGEETGLRIEPQNVFAVLSNFHNPACHTVGIWFIVTQTGGSLTAGDDLDQAAFFSLDAIPPLAFPTDATVIDMLAKGRKIGEFSVAGK</sequence>
<dbReference type="OrthoDB" id="9786141at2"/>
<name>F7NHB2_9FIRM</name>
<dbReference type="AlphaFoldDB" id="F7NHB2"/>
<dbReference type="PANTHER" id="PTHR43222">
    <property type="entry name" value="NUDIX HYDROLASE 23"/>
    <property type="match status" value="1"/>
</dbReference>
<reference evidence="3 4" key="1">
    <citation type="journal article" date="2011" name="EMBO J.">
        <title>Structural diversity of bacterial flagellar motors.</title>
        <authorList>
            <person name="Chen S."/>
            <person name="Beeby M."/>
            <person name="Murphy G.E."/>
            <person name="Leadbetter J.R."/>
            <person name="Hendrixson D.R."/>
            <person name="Briegel A."/>
            <person name="Li Z."/>
            <person name="Shi J."/>
            <person name="Tocheva E.I."/>
            <person name="Muller A."/>
            <person name="Dobro M.J."/>
            <person name="Jensen G.J."/>
        </authorList>
    </citation>
    <scope>NUCLEOTIDE SEQUENCE [LARGE SCALE GENOMIC DNA]</scope>
    <source>
        <strain evidence="3 4">DSM 6540</strain>
    </source>
</reference>
<dbReference type="Gene3D" id="2.20.70.10">
    <property type="match status" value="1"/>
</dbReference>
<keyword evidence="1" id="KW-0378">Hydrolase</keyword>
<dbReference type="InterPro" id="IPR029401">
    <property type="entry name" value="Nudix_N"/>
</dbReference>
<dbReference type="eggNOG" id="COG1051">
    <property type="taxonomic scope" value="Bacteria"/>
</dbReference>
<proteinExistence type="predicted"/>
<dbReference type="Pfam" id="PF14803">
    <property type="entry name" value="Zn_ribbon_Nudix"/>
    <property type="match status" value="1"/>
</dbReference>
<comment type="caution">
    <text evidence="3">The sequence shown here is derived from an EMBL/GenBank/DDBJ whole genome shotgun (WGS) entry which is preliminary data.</text>
</comment>
<feature type="domain" description="Nudix hydrolase" evidence="2">
    <location>
        <begin position="38"/>
        <end position="167"/>
    </location>
</feature>
<accession>F7NHB2</accession>
<protein>
    <submittedName>
        <fullName evidence="3">ADP-ribose pyrophosphatase</fullName>
    </submittedName>
</protein>